<name>A0ABS2U772_9LEPT</name>
<dbReference type="EMBL" id="JAFFPU010000013">
    <property type="protein sequence ID" value="MBM9576213.1"/>
    <property type="molecule type" value="Genomic_DNA"/>
</dbReference>
<keyword evidence="2" id="KW-0540">Nuclease</keyword>
<dbReference type="GO" id="GO:0004519">
    <property type="term" value="F:endonuclease activity"/>
    <property type="evidence" value="ECO:0007669"/>
    <property type="project" value="UniProtKB-KW"/>
</dbReference>
<evidence type="ECO:0000313" key="3">
    <source>
        <dbReference type="Proteomes" id="UP000724686"/>
    </source>
</evidence>
<organism evidence="2 3">
    <name type="scientific">Leptospira ainlahdjerensis</name>
    <dbReference type="NCBI Taxonomy" id="2810033"/>
    <lineage>
        <taxon>Bacteria</taxon>
        <taxon>Pseudomonadati</taxon>
        <taxon>Spirochaetota</taxon>
        <taxon>Spirochaetia</taxon>
        <taxon>Leptospirales</taxon>
        <taxon>Leptospiraceae</taxon>
        <taxon>Leptospira</taxon>
    </lineage>
</organism>
<keyword evidence="3" id="KW-1185">Reference proteome</keyword>
<evidence type="ECO:0000259" key="1">
    <source>
        <dbReference type="Pfam" id="PF04471"/>
    </source>
</evidence>
<evidence type="ECO:0000313" key="2">
    <source>
        <dbReference type="EMBL" id="MBM9576213.1"/>
    </source>
</evidence>
<gene>
    <name evidence="2" type="ORF">JWG45_03510</name>
</gene>
<dbReference type="RefSeq" id="WP_205278404.1">
    <property type="nucleotide sequence ID" value="NZ_JAFFPU010000013.1"/>
</dbReference>
<proteinExistence type="predicted"/>
<keyword evidence="2" id="KW-0255">Endonuclease</keyword>
<sequence>MNKGTEYEQFVAKIYNAILQSEDIVKSKLIEIELNKRILDNSGILREFDIYWEYELGGLIYKTIIECKDYNSKIPIEKIDALVGKIRDFPDIKAVFATKEGYQSGAETKAAKNNIELLIIREQNDSDWRDENGEPYIRSLMIELTTLMPVSILDFKPVIDLKWLKENTEYDEKTIPSIEGLNNQIFIIDNERNETYSLFDLQSRLSKNESGEFSETLEFADAYLKTPIYKFKMESYYIKYQSHKPVVNPIEIDFSKELYGVVEYLSRNDKKRIFKNQIKNL</sequence>
<dbReference type="InterPro" id="IPR007560">
    <property type="entry name" value="Restrct_endonuc_IV_Mrr"/>
</dbReference>
<comment type="caution">
    <text evidence="2">The sequence shown here is derived from an EMBL/GenBank/DDBJ whole genome shotgun (WGS) entry which is preliminary data.</text>
</comment>
<dbReference type="SUPFAM" id="SSF52980">
    <property type="entry name" value="Restriction endonuclease-like"/>
    <property type="match status" value="1"/>
</dbReference>
<dbReference type="InterPro" id="IPR011856">
    <property type="entry name" value="tRNA_endonuc-like_dom_sf"/>
</dbReference>
<dbReference type="Gene3D" id="3.40.1350.10">
    <property type="match status" value="1"/>
</dbReference>
<dbReference type="Proteomes" id="UP000724686">
    <property type="component" value="Unassembled WGS sequence"/>
</dbReference>
<keyword evidence="2" id="KW-0378">Hydrolase</keyword>
<feature type="domain" description="Restriction endonuclease type IV Mrr" evidence="1">
    <location>
        <begin position="56"/>
        <end position="118"/>
    </location>
</feature>
<accession>A0ABS2U772</accession>
<protein>
    <submittedName>
        <fullName evidence="2">Restriction endonuclease</fullName>
    </submittedName>
</protein>
<dbReference type="InterPro" id="IPR011335">
    <property type="entry name" value="Restrct_endonuc-II-like"/>
</dbReference>
<reference evidence="2 3" key="1">
    <citation type="submission" date="2021-02" db="EMBL/GenBank/DDBJ databases">
        <title>Leptospira ainlahdjerensis sp. nov., Leptospira ainazelensis sp. nov., Leptospira abararensis sp. nov. and Leptospira chreensis sp. nov., four new species isolated from water sources in Algeria.</title>
        <authorList>
            <person name="Amara Korba A."/>
            <person name="Kainiu M."/>
            <person name="Vincent A.T."/>
            <person name="Mariet J.-F."/>
            <person name="Veyrier F.J."/>
            <person name="Goarant C."/>
            <person name="Picardeau M."/>
        </authorList>
    </citation>
    <scope>NUCLEOTIDE SEQUENCE [LARGE SCALE GENOMIC DNA]</scope>
    <source>
        <strain evidence="2 3">201903070</strain>
    </source>
</reference>
<dbReference type="Pfam" id="PF04471">
    <property type="entry name" value="Mrr_cat"/>
    <property type="match status" value="1"/>
</dbReference>